<proteinExistence type="predicted"/>
<evidence type="ECO:0000313" key="2">
    <source>
        <dbReference type="EMBL" id="AXI01729.1"/>
    </source>
</evidence>
<feature type="transmembrane region" description="Helical" evidence="1">
    <location>
        <begin position="53"/>
        <end position="70"/>
    </location>
</feature>
<dbReference type="AlphaFoldDB" id="A0A345P370"/>
<evidence type="ECO:0000313" key="3">
    <source>
        <dbReference type="Proteomes" id="UP000253940"/>
    </source>
</evidence>
<reference evidence="2 3" key="1">
    <citation type="submission" date="2018-07" db="EMBL/GenBank/DDBJ databases">
        <title>Genome sequencing of Moraxellaceae gen. HYN0046.</title>
        <authorList>
            <person name="Kim M."/>
            <person name="Yi H."/>
        </authorList>
    </citation>
    <scope>NUCLEOTIDE SEQUENCE [LARGE SCALE GENOMIC DNA]</scope>
    <source>
        <strain evidence="2 3">HYN0046</strain>
    </source>
</reference>
<keyword evidence="1" id="KW-0812">Transmembrane</keyword>
<dbReference type="InterPro" id="IPR018750">
    <property type="entry name" value="DUF2306_membrane"/>
</dbReference>
<dbReference type="KEGG" id="mbah:HYN46_01775"/>
<keyword evidence="1" id="KW-1133">Transmembrane helix</keyword>
<keyword evidence="3" id="KW-1185">Reference proteome</keyword>
<dbReference type="Proteomes" id="UP000253940">
    <property type="component" value="Chromosome"/>
</dbReference>
<feature type="transmembrane region" description="Helical" evidence="1">
    <location>
        <begin position="109"/>
        <end position="130"/>
    </location>
</feature>
<gene>
    <name evidence="2" type="ORF">HYN46_01775</name>
</gene>
<organism evidence="2 3">
    <name type="scientific">Aquirhabdus parva</name>
    <dbReference type="NCBI Taxonomy" id="2283318"/>
    <lineage>
        <taxon>Bacteria</taxon>
        <taxon>Pseudomonadati</taxon>
        <taxon>Pseudomonadota</taxon>
        <taxon>Gammaproteobacteria</taxon>
        <taxon>Moraxellales</taxon>
        <taxon>Moraxellaceae</taxon>
        <taxon>Aquirhabdus</taxon>
    </lineage>
</organism>
<name>A0A345P370_9GAMM</name>
<dbReference type="EMBL" id="CP031222">
    <property type="protein sequence ID" value="AXI01729.1"/>
    <property type="molecule type" value="Genomic_DNA"/>
</dbReference>
<evidence type="ECO:0000256" key="1">
    <source>
        <dbReference type="SAM" id="Phobius"/>
    </source>
</evidence>
<dbReference type="Pfam" id="PF10067">
    <property type="entry name" value="DUF2306"/>
    <property type="match status" value="1"/>
</dbReference>
<feature type="transmembrane region" description="Helical" evidence="1">
    <location>
        <begin position="20"/>
        <end position="41"/>
    </location>
</feature>
<dbReference type="OrthoDB" id="9815686at2"/>
<keyword evidence="1" id="KW-0472">Membrane</keyword>
<accession>A0A345P370</accession>
<feature type="transmembrane region" description="Helical" evidence="1">
    <location>
        <begin position="76"/>
        <end position="97"/>
    </location>
</feature>
<sequence length="136" mass="15128">MDDLLLNPNAAIPLLEQTPLLVFIHLTAAILAFVFGLIMLIRKKGTPAHKRLGRVWVALMTFTALSSFFIQTQGHFSVIHVLSVLTLIALFRGVYAIRHGDQRTHRRNMLLAYGGLVIAGLFTLDPHRLLGHLLLG</sequence>
<protein>
    <submittedName>
        <fullName evidence="2">DUF2306 domain-containing protein</fullName>
    </submittedName>
</protein>